<organism evidence="6 7">
    <name type="scientific">Abyssibacter profundi</name>
    <dbReference type="NCBI Taxonomy" id="2182787"/>
    <lineage>
        <taxon>Bacteria</taxon>
        <taxon>Pseudomonadati</taxon>
        <taxon>Pseudomonadota</taxon>
        <taxon>Gammaproteobacteria</taxon>
        <taxon>Chromatiales</taxon>
        <taxon>Oceanococcaceae</taxon>
        <taxon>Abyssibacter</taxon>
    </lineage>
</organism>
<feature type="transmembrane region" description="Helical" evidence="4">
    <location>
        <begin position="187"/>
        <end position="207"/>
    </location>
</feature>
<evidence type="ECO:0000256" key="4">
    <source>
        <dbReference type="SAM" id="Phobius"/>
    </source>
</evidence>
<feature type="transmembrane region" description="Helical" evidence="4">
    <location>
        <begin position="137"/>
        <end position="155"/>
    </location>
</feature>
<feature type="domain" description="GGDEF" evidence="5">
    <location>
        <begin position="256"/>
        <end position="392"/>
    </location>
</feature>
<evidence type="ECO:0000259" key="5">
    <source>
        <dbReference type="PROSITE" id="PS50887"/>
    </source>
</evidence>
<dbReference type="InterPro" id="IPR043128">
    <property type="entry name" value="Rev_trsase/Diguanyl_cyclase"/>
</dbReference>
<keyword evidence="4" id="KW-1133">Transmembrane helix</keyword>
<dbReference type="EMBL" id="QEQK01000004">
    <property type="protein sequence ID" value="PWN56909.1"/>
    <property type="molecule type" value="Genomic_DNA"/>
</dbReference>
<dbReference type="InterPro" id="IPR000160">
    <property type="entry name" value="GGDEF_dom"/>
</dbReference>
<dbReference type="RefSeq" id="WP_109719508.1">
    <property type="nucleotide sequence ID" value="NZ_QEQK01000004.1"/>
</dbReference>
<keyword evidence="7" id="KW-1185">Reference proteome</keyword>
<feature type="transmembrane region" description="Helical" evidence="4">
    <location>
        <begin position="162"/>
        <end position="181"/>
    </location>
</feature>
<reference evidence="6 7" key="1">
    <citation type="submission" date="2018-05" db="EMBL/GenBank/DDBJ databases">
        <title>Abyssibacter profundi OUC007T gen. nov., sp. nov, a marine bacterium isolated from seawater of the Mariana Trench.</title>
        <authorList>
            <person name="Zhou S."/>
        </authorList>
    </citation>
    <scope>NUCLEOTIDE SEQUENCE [LARGE SCALE GENOMIC DNA]</scope>
    <source>
        <strain evidence="6 7">OUC007</strain>
    </source>
</reference>
<dbReference type="Gene3D" id="3.30.70.270">
    <property type="match status" value="1"/>
</dbReference>
<dbReference type="GO" id="GO:0052621">
    <property type="term" value="F:diguanylate cyclase activity"/>
    <property type="evidence" value="ECO:0007669"/>
    <property type="project" value="UniProtKB-EC"/>
</dbReference>
<dbReference type="Pfam" id="PF00990">
    <property type="entry name" value="GGDEF"/>
    <property type="match status" value="1"/>
</dbReference>
<name>A0A363UNA4_9GAMM</name>
<comment type="catalytic activity">
    <reaction evidence="3">
        <text>2 GTP = 3',3'-c-di-GMP + 2 diphosphate</text>
        <dbReference type="Rhea" id="RHEA:24898"/>
        <dbReference type="ChEBI" id="CHEBI:33019"/>
        <dbReference type="ChEBI" id="CHEBI:37565"/>
        <dbReference type="ChEBI" id="CHEBI:58805"/>
        <dbReference type="EC" id="2.7.7.65"/>
    </reaction>
</comment>
<sequence length="407" mass="44969">MTLPTGSVGVQARALAIRQALDHPRPWLHFPASLETAFRHWYVNGIRGARILLAIVVIALLVINSLSEWLIMRPDARFLPGAHFIQWGIEFPVIVLALVIHLSHRLRWLWDPALILAGFVIALGVEAQRVLGLTEGFELPALFAPVAIVSGAISARLRFWQALPAGVVFILAWSAIEIIHIGSIPQAANELFVGFVALSGTLVGLYGQEYQARRAWLQQEWNRLMAETDAMTLMPNRRVLTRLGSTLRARARSDPQAIALAVIDIDHFKRYNDQLGHDAGDDCIRRVGRALATQAHRELDLVCRLGGEEFVVVWHGRRAETLFTDAERCRQTVRDLAIPHPDGGDRPVTVSVGAVCIPASVDPDLDALYRCADAELYIAKRAGRDRCSVRHLQVSGPETIQAPAAVP</sequence>
<dbReference type="AlphaFoldDB" id="A0A363UNA4"/>
<accession>A0A363UNA4</accession>
<dbReference type="PANTHER" id="PTHR45138:SF9">
    <property type="entry name" value="DIGUANYLATE CYCLASE DGCM-RELATED"/>
    <property type="match status" value="1"/>
</dbReference>
<dbReference type="CDD" id="cd01949">
    <property type="entry name" value="GGDEF"/>
    <property type="match status" value="1"/>
</dbReference>
<comment type="caution">
    <text evidence="6">The sequence shown here is derived from an EMBL/GenBank/DDBJ whole genome shotgun (WGS) entry which is preliminary data.</text>
</comment>
<dbReference type="Proteomes" id="UP000251800">
    <property type="component" value="Unassembled WGS sequence"/>
</dbReference>
<dbReference type="GO" id="GO:1902201">
    <property type="term" value="P:negative regulation of bacterial-type flagellum-dependent cell motility"/>
    <property type="evidence" value="ECO:0007669"/>
    <property type="project" value="TreeGrafter"/>
</dbReference>
<evidence type="ECO:0000256" key="1">
    <source>
        <dbReference type="ARBA" id="ARBA00001946"/>
    </source>
</evidence>
<dbReference type="InterPro" id="IPR029787">
    <property type="entry name" value="Nucleotide_cyclase"/>
</dbReference>
<feature type="transmembrane region" description="Helical" evidence="4">
    <location>
        <begin position="51"/>
        <end position="72"/>
    </location>
</feature>
<dbReference type="FunFam" id="3.30.70.270:FF:000001">
    <property type="entry name" value="Diguanylate cyclase domain protein"/>
    <property type="match status" value="1"/>
</dbReference>
<protein>
    <recommendedName>
        <fullName evidence="2">diguanylate cyclase</fullName>
        <ecNumber evidence="2">2.7.7.65</ecNumber>
    </recommendedName>
</protein>
<dbReference type="GO" id="GO:0043709">
    <property type="term" value="P:cell adhesion involved in single-species biofilm formation"/>
    <property type="evidence" value="ECO:0007669"/>
    <property type="project" value="TreeGrafter"/>
</dbReference>
<dbReference type="PANTHER" id="PTHR45138">
    <property type="entry name" value="REGULATORY COMPONENTS OF SENSORY TRANSDUCTION SYSTEM"/>
    <property type="match status" value="1"/>
</dbReference>
<proteinExistence type="predicted"/>
<evidence type="ECO:0000256" key="3">
    <source>
        <dbReference type="ARBA" id="ARBA00034247"/>
    </source>
</evidence>
<dbReference type="NCBIfam" id="TIGR00254">
    <property type="entry name" value="GGDEF"/>
    <property type="match status" value="1"/>
</dbReference>
<evidence type="ECO:0000313" key="6">
    <source>
        <dbReference type="EMBL" id="PWN56909.1"/>
    </source>
</evidence>
<dbReference type="PROSITE" id="PS50887">
    <property type="entry name" value="GGDEF"/>
    <property type="match status" value="1"/>
</dbReference>
<feature type="transmembrane region" description="Helical" evidence="4">
    <location>
        <begin position="84"/>
        <end position="101"/>
    </location>
</feature>
<dbReference type="GO" id="GO:0005886">
    <property type="term" value="C:plasma membrane"/>
    <property type="evidence" value="ECO:0007669"/>
    <property type="project" value="TreeGrafter"/>
</dbReference>
<keyword evidence="4" id="KW-0472">Membrane</keyword>
<comment type="cofactor">
    <cofactor evidence="1">
        <name>Mg(2+)</name>
        <dbReference type="ChEBI" id="CHEBI:18420"/>
    </cofactor>
</comment>
<dbReference type="EC" id="2.7.7.65" evidence="2"/>
<dbReference type="OrthoDB" id="9812260at2"/>
<dbReference type="SUPFAM" id="SSF55073">
    <property type="entry name" value="Nucleotide cyclase"/>
    <property type="match status" value="1"/>
</dbReference>
<dbReference type="InterPro" id="IPR050469">
    <property type="entry name" value="Diguanylate_Cyclase"/>
</dbReference>
<evidence type="ECO:0000256" key="2">
    <source>
        <dbReference type="ARBA" id="ARBA00012528"/>
    </source>
</evidence>
<evidence type="ECO:0000313" key="7">
    <source>
        <dbReference type="Proteomes" id="UP000251800"/>
    </source>
</evidence>
<keyword evidence="4" id="KW-0812">Transmembrane</keyword>
<feature type="transmembrane region" description="Helical" evidence="4">
    <location>
        <begin position="108"/>
        <end position="125"/>
    </location>
</feature>
<dbReference type="SMART" id="SM00267">
    <property type="entry name" value="GGDEF"/>
    <property type="match status" value="1"/>
</dbReference>
<gene>
    <name evidence="6" type="ORF">DEH80_05710</name>
</gene>